<organism evidence="1 2">
    <name type="scientific">Gemmobacter lanyuensis</name>
    <dbReference type="NCBI Taxonomy" id="1054497"/>
    <lineage>
        <taxon>Bacteria</taxon>
        <taxon>Pseudomonadati</taxon>
        <taxon>Pseudomonadota</taxon>
        <taxon>Alphaproteobacteria</taxon>
        <taxon>Rhodobacterales</taxon>
        <taxon>Paracoccaceae</taxon>
        <taxon>Gemmobacter</taxon>
    </lineage>
</organism>
<comment type="caution">
    <text evidence="1">The sequence shown here is derived from an EMBL/GenBank/DDBJ whole genome shotgun (WGS) entry which is preliminary data.</text>
</comment>
<dbReference type="InterPro" id="IPR006311">
    <property type="entry name" value="TAT_signal"/>
</dbReference>
<evidence type="ECO:0000313" key="2">
    <source>
        <dbReference type="Proteomes" id="UP000628984"/>
    </source>
</evidence>
<evidence type="ECO:0008006" key="3">
    <source>
        <dbReference type="Google" id="ProtNLM"/>
    </source>
</evidence>
<keyword evidence="2" id="KW-1185">Reference proteome</keyword>
<dbReference type="AlphaFoldDB" id="A0A918MKN9"/>
<sequence length="182" mass="19833">MKHSRELKRPVSPQMAGLTRRALLARAVAAGSMAVIGTGFIAAPDAAWAVEVTVITPEQMATLVQMARDIYPHDRLADRFYAVAVKGYDDAAQQALVAEGVAALDAAAKAQGHANYVSIGWEDDRVKVLQAIESTPFFQTVRAGLVTGLYNQKEIWPLFGYEGESFSQGGYIERGFNDIDWL</sequence>
<gene>
    <name evidence="1" type="ORF">GCM10011452_20860</name>
</gene>
<accession>A0A918MKN9</accession>
<name>A0A918MKN9_9RHOB</name>
<reference evidence="1" key="1">
    <citation type="journal article" date="2014" name="Int. J. Syst. Evol. Microbiol.">
        <title>Complete genome sequence of Corynebacterium casei LMG S-19264T (=DSM 44701T), isolated from a smear-ripened cheese.</title>
        <authorList>
            <consortium name="US DOE Joint Genome Institute (JGI-PGF)"/>
            <person name="Walter F."/>
            <person name="Albersmeier A."/>
            <person name="Kalinowski J."/>
            <person name="Ruckert C."/>
        </authorList>
    </citation>
    <scope>NUCLEOTIDE SEQUENCE</scope>
    <source>
        <strain evidence="1">KCTC 23714</strain>
    </source>
</reference>
<proteinExistence type="predicted"/>
<dbReference type="PROSITE" id="PS51318">
    <property type="entry name" value="TAT"/>
    <property type="match status" value="1"/>
</dbReference>
<dbReference type="Proteomes" id="UP000628984">
    <property type="component" value="Unassembled WGS sequence"/>
</dbReference>
<dbReference type="EMBL" id="BMYQ01000005">
    <property type="protein sequence ID" value="GGW32103.1"/>
    <property type="molecule type" value="Genomic_DNA"/>
</dbReference>
<evidence type="ECO:0000313" key="1">
    <source>
        <dbReference type="EMBL" id="GGW32103.1"/>
    </source>
</evidence>
<reference evidence="1" key="2">
    <citation type="submission" date="2020-09" db="EMBL/GenBank/DDBJ databases">
        <authorList>
            <person name="Sun Q."/>
            <person name="Kim S."/>
        </authorList>
    </citation>
    <scope>NUCLEOTIDE SEQUENCE</scope>
    <source>
        <strain evidence="1">KCTC 23714</strain>
    </source>
</reference>
<dbReference type="RefSeq" id="WP_189633793.1">
    <property type="nucleotide sequence ID" value="NZ_BMYQ01000005.1"/>
</dbReference>
<protein>
    <recommendedName>
        <fullName evidence="3">Twin-arginine translocation pathway signal</fullName>
    </recommendedName>
</protein>